<evidence type="ECO:0000313" key="7">
    <source>
        <dbReference type="Proteomes" id="UP000199109"/>
    </source>
</evidence>
<evidence type="ECO:0000256" key="2">
    <source>
        <dbReference type="ARBA" id="ARBA00022723"/>
    </source>
</evidence>
<dbReference type="InterPro" id="IPR036866">
    <property type="entry name" value="RibonucZ/Hydroxyglut_hydro"/>
</dbReference>
<dbReference type="CDD" id="cd16281">
    <property type="entry name" value="metallo-hydrolase-like_MBL-fold"/>
    <property type="match status" value="1"/>
</dbReference>
<comment type="similarity">
    <text evidence="1">Belongs to the metallo-beta-lactamase superfamily.</text>
</comment>
<dbReference type="OrthoDB" id="9802897at2"/>
<dbReference type="PANTHER" id="PTHR42978">
    <property type="entry name" value="QUORUM-QUENCHING LACTONASE YTNP-RELATED-RELATED"/>
    <property type="match status" value="1"/>
</dbReference>
<dbReference type="InterPro" id="IPR051013">
    <property type="entry name" value="MBL_superfamily_lactonases"/>
</dbReference>
<dbReference type="AlphaFoldDB" id="A0A1G6X7X5"/>
<proteinExistence type="inferred from homology"/>
<dbReference type="SMART" id="SM00849">
    <property type="entry name" value="Lactamase_B"/>
    <property type="match status" value="1"/>
</dbReference>
<evidence type="ECO:0000256" key="4">
    <source>
        <dbReference type="ARBA" id="ARBA00022833"/>
    </source>
</evidence>
<organism evidence="6 7">
    <name type="scientific">Pricia antarctica</name>
    <dbReference type="NCBI Taxonomy" id="641691"/>
    <lineage>
        <taxon>Bacteria</taxon>
        <taxon>Pseudomonadati</taxon>
        <taxon>Bacteroidota</taxon>
        <taxon>Flavobacteriia</taxon>
        <taxon>Flavobacteriales</taxon>
        <taxon>Flavobacteriaceae</taxon>
        <taxon>Pricia</taxon>
    </lineage>
</organism>
<dbReference type="Proteomes" id="UP000199109">
    <property type="component" value="Unassembled WGS sequence"/>
</dbReference>
<dbReference type="GO" id="GO:0046872">
    <property type="term" value="F:metal ion binding"/>
    <property type="evidence" value="ECO:0007669"/>
    <property type="project" value="UniProtKB-KW"/>
</dbReference>
<feature type="domain" description="Metallo-beta-lactamase" evidence="5">
    <location>
        <begin position="42"/>
        <end position="277"/>
    </location>
</feature>
<dbReference type="InterPro" id="IPR001279">
    <property type="entry name" value="Metallo-B-lactamas"/>
</dbReference>
<dbReference type="Gene3D" id="3.60.15.10">
    <property type="entry name" value="Ribonuclease Z/Hydroxyacylglutathione hydrolase-like"/>
    <property type="match status" value="1"/>
</dbReference>
<evidence type="ECO:0000256" key="3">
    <source>
        <dbReference type="ARBA" id="ARBA00022801"/>
    </source>
</evidence>
<dbReference type="EMBL" id="FNAO01000001">
    <property type="protein sequence ID" value="SDD74214.1"/>
    <property type="molecule type" value="Genomic_DNA"/>
</dbReference>
<keyword evidence="7" id="KW-1185">Reference proteome</keyword>
<dbReference type="Pfam" id="PF00753">
    <property type="entry name" value="Lactamase_B"/>
    <property type="match status" value="1"/>
</dbReference>
<reference evidence="6 7" key="1">
    <citation type="submission" date="2016-10" db="EMBL/GenBank/DDBJ databases">
        <authorList>
            <person name="de Groot N.N."/>
        </authorList>
    </citation>
    <scope>NUCLEOTIDE SEQUENCE [LARGE SCALE GENOMIC DNA]</scope>
    <source>
        <strain evidence="6 7">DSM 23421</strain>
    </source>
</reference>
<accession>A0A1G6X7X5</accession>
<dbReference type="STRING" id="641691.SAMN05421636_101564"/>
<protein>
    <submittedName>
        <fullName evidence="6">Metallo-beta-lactamase superfamily protein</fullName>
    </submittedName>
</protein>
<evidence type="ECO:0000313" key="6">
    <source>
        <dbReference type="EMBL" id="SDD74214.1"/>
    </source>
</evidence>
<evidence type="ECO:0000256" key="1">
    <source>
        <dbReference type="ARBA" id="ARBA00007749"/>
    </source>
</evidence>
<keyword evidence="3" id="KW-0378">Hydrolase</keyword>
<name>A0A1G6X7X5_9FLAO</name>
<sequence>MTLYPIETGNFKLDGGAMFGVVPKSLWQKTNPADINNMIDMSARCLLIEDGDRLILIDTGMGDKQSDKFFGYYYRFGDFSLDGSLAKHGFHRDDITDVFLTHLHFDHCGGCIKWNKNRTGYEAAFKNAVYWTNEAHWEWAIHPNAREKASFLKENLLPMQESGQLKFLSVPGPLPSNTDSPERGAAFVDIRKGSFVENSELGFGLLFVDGHTAKQMLPYIDYQGKKLVFVADLLPTVGHIPLPYVMGFDTRPLLTLEEKSRFLNAAAENGYYLFLEHDARNEICTVKNTEKGVRLDTVFSFSEIFS</sequence>
<gene>
    <name evidence="6" type="ORF">SAMN05421636_101564</name>
</gene>
<evidence type="ECO:0000259" key="5">
    <source>
        <dbReference type="SMART" id="SM00849"/>
    </source>
</evidence>
<dbReference type="PANTHER" id="PTHR42978:SF6">
    <property type="entry name" value="QUORUM-QUENCHING LACTONASE YTNP-RELATED"/>
    <property type="match status" value="1"/>
</dbReference>
<dbReference type="SUPFAM" id="SSF56281">
    <property type="entry name" value="Metallo-hydrolase/oxidoreductase"/>
    <property type="match status" value="1"/>
</dbReference>
<keyword evidence="2" id="KW-0479">Metal-binding</keyword>
<dbReference type="RefSeq" id="WP_091865439.1">
    <property type="nucleotide sequence ID" value="NZ_FNAO01000001.1"/>
</dbReference>
<dbReference type="GO" id="GO:0016787">
    <property type="term" value="F:hydrolase activity"/>
    <property type="evidence" value="ECO:0007669"/>
    <property type="project" value="UniProtKB-KW"/>
</dbReference>
<keyword evidence="4" id="KW-0862">Zinc</keyword>